<dbReference type="Proteomes" id="UP000187209">
    <property type="component" value="Unassembled WGS sequence"/>
</dbReference>
<accession>A0A1R2CPW2</accession>
<dbReference type="InterPro" id="IPR005225">
    <property type="entry name" value="Small_GTP-bd"/>
</dbReference>
<dbReference type="SMART" id="SM00175">
    <property type="entry name" value="RAB"/>
    <property type="match status" value="1"/>
</dbReference>
<dbReference type="NCBIfam" id="TIGR00231">
    <property type="entry name" value="small_GTP"/>
    <property type="match status" value="1"/>
</dbReference>
<dbReference type="InterPro" id="IPR001806">
    <property type="entry name" value="Small_GTPase"/>
</dbReference>
<dbReference type="PROSITE" id="PS51419">
    <property type="entry name" value="RAB"/>
    <property type="match status" value="1"/>
</dbReference>
<dbReference type="SMART" id="SM00173">
    <property type="entry name" value="RAS"/>
    <property type="match status" value="1"/>
</dbReference>
<dbReference type="FunFam" id="3.40.50.300:FF:001447">
    <property type="entry name" value="Ras-related protein Rab-1B"/>
    <property type="match status" value="1"/>
</dbReference>
<dbReference type="AlphaFoldDB" id="A0A1R2CPW2"/>
<name>A0A1R2CPW2_9CILI</name>
<dbReference type="GO" id="GO:0003924">
    <property type="term" value="F:GTPase activity"/>
    <property type="evidence" value="ECO:0007669"/>
    <property type="project" value="InterPro"/>
</dbReference>
<dbReference type="GO" id="GO:0005525">
    <property type="term" value="F:GTP binding"/>
    <property type="evidence" value="ECO:0007669"/>
    <property type="project" value="InterPro"/>
</dbReference>
<evidence type="ECO:0000313" key="2">
    <source>
        <dbReference type="EMBL" id="OMJ91032.1"/>
    </source>
</evidence>
<comment type="caution">
    <text evidence="2">The sequence shown here is derived from an EMBL/GenBank/DDBJ whole genome shotgun (WGS) entry which is preliminary data.</text>
</comment>
<dbReference type="PANTHER" id="PTHR47978">
    <property type="match status" value="1"/>
</dbReference>
<evidence type="ECO:0000313" key="3">
    <source>
        <dbReference type="Proteomes" id="UP000187209"/>
    </source>
</evidence>
<dbReference type="Pfam" id="PF00071">
    <property type="entry name" value="Ras"/>
    <property type="match status" value="1"/>
</dbReference>
<dbReference type="SMART" id="SM00174">
    <property type="entry name" value="RHO"/>
    <property type="match status" value="1"/>
</dbReference>
<gene>
    <name evidence="2" type="ORF">SteCoe_6494</name>
</gene>
<dbReference type="PRINTS" id="PR00449">
    <property type="entry name" value="RASTRNSFRMNG"/>
</dbReference>
<keyword evidence="3" id="KW-1185">Reference proteome</keyword>
<dbReference type="OrthoDB" id="9989112at2759"/>
<evidence type="ECO:0000256" key="1">
    <source>
        <dbReference type="ARBA" id="ARBA00022741"/>
    </source>
</evidence>
<keyword evidence="1" id="KW-0547">Nucleotide-binding</keyword>
<sequence>MVERSSRSLNIPQPRERLQAKLILVGECGSGKTSIVRQWTCAEFSNKTESTIGIDYTFKDMKTSVLNLWDMSGHPDFFEVRNEFYKDANAILLVFDITVRKSFDSLDMWLREANRFGATNAYVGVCGNKADIGNKRVVQKAEAETWASSRRFDYFEVSAASGVAINDMFETISSKLR</sequence>
<dbReference type="Gene3D" id="3.40.50.300">
    <property type="entry name" value="P-loop containing nucleotide triphosphate hydrolases"/>
    <property type="match status" value="1"/>
</dbReference>
<organism evidence="2 3">
    <name type="scientific">Stentor coeruleus</name>
    <dbReference type="NCBI Taxonomy" id="5963"/>
    <lineage>
        <taxon>Eukaryota</taxon>
        <taxon>Sar</taxon>
        <taxon>Alveolata</taxon>
        <taxon>Ciliophora</taxon>
        <taxon>Postciliodesmatophora</taxon>
        <taxon>Heterotrichea</taxon>
        <taxon>Heterotrichida</taxon>
        <taxon>Stentoridae</taxon>
        <taxon>Stentor</taxon>
    </lineage>
</organism>
<proteinExistence type="predicted"/>
<dbReference type="InterPro" id="IPR027417">
    <property type="entry name" value="P-loop_NTPase"/>
</dbReference>
<protein>
    <submittedName>
        <fullName evidence="2">Uncharacterized protein</fullName>
    </submittedName>
</protein>
<dbReference type="SUPFAM" id="SSF52540">
    <property type="entry name" value="P-loop containing nucleoside triphosphate hydrolases"/>
    <property type="match status" value="1"/>
</dbReference>
<dbReference type="EMBL" id="MPUH01000090">
    <property type="protein sequence ID" value="OMJ91032.1"/>
    <property type="molecule type" value="Genomic_DNA"/>
</dbReference>
<reference evidence="2 3" key="1">
    <citation type="submission" date="2016-11" db="EMBL/GenBank/DDBJ databases">
        <title>The macronuclear genome of Stentor coeruleus: a giant cell with tiny introns.</title>
        <authorList>
            <person name="Slabodnick M."/>
            <person name="Ruby J.G."/>
            <person name="Reiff S.B."/>
            <person name="Swart E.C."/>
            <person name="Gosai S."/>
            <person name="Prabakaran S."/>
            <person name="Witkowska E."/>
            <person name="Larue G.E."/>
            <person name="Fisher S."/>
            <person name="Freeman R.M."/>
            <person name="Gunawardena J."/>
            <person name="Chu W."/>
            <person name="Stover N.A."/>
            <person name="Gregory B.D."/>
            <person name="Nowacki M."/>
            <person name="Derisi J."/>
            <person name="Roy S.W."/>
            <person name="Marshall W.F."/>
            <person name="Sood P."/>
        </authorList>
    </citation>
    <scope>NUCLEOTIDE SEQUENCE [LARGE SCALE GENOMIC DNA]</scope>
    <source>
        <strain evidence="2">WM001</strain>
    </source>
</reference>